<organism evidence="3 4">
    <name type="scientific">Halorubellus litoreus</name>
    <dbReference type="NCBI Taxonomy" id="755308"/>
    <lineage>
        <taxon>Archaea</taxon>
        <taxon>Methanobacteriati</taxon>
        <taxon>Methanobacteriota</taxon>
        <taxon>Stenosarchaea group</taxon>
        <taxon>Halobacteria</taxon>
        <taxon>Halobacteriales</taxon>
        <taxon>Halorubellaceae</taxon>
        <taxon>Halorubellus</taxon>
    </lineage>
</organism>
<dbReference type="Pfam" id="PF01637">
    <property type="entry name" value="ATPase_2"/>
    <property type="match status" value="1"/>
</dbReference>
<feature type="domain" description="ATPase" evidence="1">
    <location>
        <begin position="2"/>
        <end position="202"/>
    </location>
</feature>
<dbReference type="SUPFAM" id="SSF52540">
    <property type="entry name" value="P-loop containing nucleoside triphosphate hydrolases"/>
    <property type="match status" value="1"/>
</dbReference>
<comment type="caution">
    <text evidence="3">The sequence shown here is derived from an EMBL/GenBank/DDBJ whole genome shotgun (WGS) entry which is preliminary data.</text>
</comment>
<feature type="domain" description="DUF234" evidence="2">
    <location>
        <begin position="307"/>
        <end position="393"/>
    </location>
</feature>
<dbReference type="GO" id="GO:0005524">
    <property type="term" value="F:ATP binding"/>
    <property type="evidence" value="ECO:0007669"/>
    <property type="project" value="UniProtKB-KW"/>
</dbReference>
<dbReference type="Proteomes" id="UP001596395">
    <property type="component" value="Unassembled WGS sequence"/>
</dbReference>
<evidence type="ECO:0000259" key="2">
    <source>
        <dbReference type="Pfam" id="PF03008"/>
    </source>
</evidence>
<accession>A0ABD5VLT0</accession>
<reference evidence="3 4" key="1">
    <citation type="journal article" date="2019" name="Int. J. Syst. Evol. Microbiol.">
        <title>The Global Catalogue of Microorganisms (GCM) 10K type strain sequencing project: providing services to taxonomists for standard genome sequencing and annotation.</title>
        <authorList>
            <consortium name="The Broad Institute Genomics Platform"/>
            <consortium name="The Broad Institute Genome Sequencing Center for Infectious Disease"/>
            <person name="Wu L."/>
            <person name="Ma J."/>
        </authorList>
    </citation>
    <scope>NUCLEOTIDE SEQUENCE [LARGE SCALE GENOMIC DNA]</scope>
    <source>
        <strain evidence="3 4">GX26</strain>
    </source>
</reference>
<dbReference type="InterPro" id="IPR036390">
    <property type="entry name" value="WH_DNA-bd_sf"/>
</dbReference>
<sequence>MIDRDAERDWLHSHLTSDTEDLLVLYGRRRVGKTTLVTSVLNSLDTPTFYYLCDERGTTQNARRFADHCATELDDIPPDVDGFVDAFEYLTRRLDSPAVVAFDEFSYLVDEDDTIPSVFQTIVDQTLDGTGISLVLLGSSISMMEEGVLSYESPLYGRRTGQWRMEPMTLGDAAGFFPDYDPRELIEAYSILGGIPAYLEQFDTNRALLDNVEQFVLSKGAFLNEEPEFLLRQELREPPTYMAILEAIAGGATRVSEIGNEIDRDASSISRYLQNLTRIALVERETPVTDPDGRGVYRITDQFLRFWFRYVLPNRATLEQGNTTPVRRAIENTLSEHTSWTFETVCRQVVRTAAFPVTCSRVGRWWYGENEIDVAGINEQTETLLLGECKWTTGEVGHGLLADLEALESDVRWHGTDRSVVYALFAREGFTSELQEAAASREDLRLFTPGAVVDLFETSHSS</sequence>
<dbReference type="InterPro" id="IPR004256">
    <property type="entry name" value="DUF234"/>
</dbReference>
<keyword evidence="4" id="KW-1185">Reference proteome</keyword>
<keyword evidence="3" id="KW-0067">ATP-binding</keyword>
<dbReference type="Gene3D" id="3.40.50.300">
    <property type="entry name" value="P-loop containing nucleotide triphosphate hydrolases"/>
    <property type="match status" value="1"/>
</dbReference>
<evidence type="ECO:0000313" key="3">
    <source>
        <dbReference type="EMBL" id="MFC6954971.1"/>
    </source>
</evidence>
<dbReference type="PANTHER" id="PTHR34704:SF1">
    <property type="entry name" value="ATPASE"/>
    <property type="match status" value="1"/>
</dbReference>
<dbReference type="SUPFAM" id="SSF46785">
    <property type="entry name" value="Winged helix' DNA-binding domain"/>
    <property type="match status" value="1"/>
</dbReference>
<dbReference type="PANTHER" id="PTHR34704">
    <property type="entry name" value="ATPASE"/>
    <property type="match status" value="1"/>
</dbReference>
<evidence type="ECO:0000313" key="4">
    <source>
        <dbReference type="Proteomes" id="UP001596395"/>
    </source>
</evidence>
<protein>
    <submittedName>
        <fullName evidence="3">ATP-binding protein</fullName>
    </submittedName>
</protein>
<dbReference type="RefSeq" id="WP_336351909.1">
    <property type="nucleotide sequence ID" value="NZ_JAZAQL010000004.1"/>
</dbReference>
<dbReference type="AlphaFoldDB" id="A0ABD5VLT0"/>
<dbReference type="Gene3D" id="1.10.10.10">
    <property type="entry name" value="Winged helix-like DNA-binding domain superfamily/Winged helix DNA-binding domain"/>
    <property type="match status" value="1"/>
</dbReference>
<dbReference type="Pfam" id="PF03008">
    <property type="entry name" value="DUF234"/>
    <property type="match status" value="1"/>
</dbReference>
<proteinExistence type="predicted"/>
<keyword evidence="3" id="KW-0547">Nucleotide-binding</keyword>
<dbReference type="InterPro" id="IPR027417">
    <property type="entry name" value="P-loop_NTPase"/>
</dbReference>
<dbReference type="EMBL" id="JBHSXN010000004">
    <property type="protein sequence ID" value="MFC6954971.1"/>
    <property type="molecule type" value="Genomic_DNA"/>
</dbReference>
<name>A0ABD5VLT0_9EURY</name>
<dbReference type="InterPro" id="IPR011579">
    <property type="entry name" value="ATPase_dom"/>
</dbReference>
<gene>
    <name evidence="3" type="ORF">ACFQGB_19065</name>
</gene>
<evidence type="ECO:0000259" key="1">
    <source>
        <dbReference type="Pfam" id="PF01637"/>
    </source>
</evidence>
<dbReference type="InterPro" id="IPR036388">
    <property type="entry name" value="WH-like_DNA-bd_sf"/>
</dbReference>